<dbReference type="Gene3D" id="3.30.1330.40">
    <property type="entry name" value="RutC-like"/>
    <property type="match status" value="1"/>
</dbReference>
<comment type="similarity">
    <text evidence="1">Belongs to the RutC family.</text>
</comment>
<name>A0A1N6FAZ3_9BURK</name>
<dbReference type="OrthoDB" id="9803101at2"/>
<accession>A0A1N6FAZ3</accession>
<dbReference type="GO" id="GO:0019239">
    <property type="term" value="F:deaminase activity"/>
    <property type="evidence" value="ECO:0007669"/>
    <property type="project" value="TreeGrafter"/>
</dbReference>
<dbReference type="InterPro" id="IPR035959">
    <property type="entry name" value="RutC-like_sf"/>
</dbReference>
<dbReference type="InterPro" id="IPR006175">
    <property type="entry name" value="YjgF/YER057c/UK114"/>
</dbReference>
<dbReference type="RefSeq" id="WP_074293733.1">
    <property type="nucleotide sequence ID" value="NZ_FSRU01000001.1"/>
</dbReference>
<dbReference type="Proteomes" id="UP000185151">
    <property type="component" value="Unassembled WGS sequence"/>
</dbReference>
<evidence type="ECO:0000313" key="2">
    <source>
        <dbReference type="EMBL" id="SIN92430.1"/>
    </source>
</evidence>
<sequence length="153" mass="16844">MIQAVNPPEVWSPFGAFSMAVIQGDGQIVHLKGQVSLDRHGQVVGANDMRAQTRQVLHNIRDVLAAMGGEMADILSLVHYATDIDAFMHAADIRKTFFAEPYPVTTTVQVERLYRPELMIEIAAIAEIPWDRFRRPASSSSTPHTPINAPAAP</sequence>
<evidence type="ECO:0000256" key="1">
    <source>
        <dbReference type="ARBA" id="ARBA00010552"/>
    </source>
</evidence>
<gene>
    <name evidence="2" type="ORF">SAMN05444165_0099</name>
</gene>
<dbReference type="PANTHER" id="PTHR11803:SF58">
    <property type="entry name" value="PROTEIN HMF1-RELATED"/>
    <property type="match status" value="1"/>
</dbReference>
<dbReference type="GO" id="GO:0005829">
    <property type="term" value="C:cytosol"/>
    <property type="evidence" value="ECO:0007669"/>
    <property type="project" value="TreeGrafter"/>
</dbReference>
<evidence type="ECO:0000313" key="3">
    <source>
        <dbReference type="Proteomes" id="UP000185151"/>
    </source>
</evidence>
<dbReference type="EMBL" id="FSRU01000001">
    <property type="protein sequence ID" value="SIN92430.1"/>
    <property type="molecule type" value="Genomic_DNA"/>
</dbReference>
<keyword evidence="3" id="KW-1185">Reference proteome</keyword>
<dbReference type="AlphaFoldDB" id="A0A1N6FAZ3"/>
<dbReference type="PANTHER" id="PTHR11803">
    <property type="entry name" value="2-IMINOBUTANOATE/2-IMINOPROPANOATE DEAMINASE RIDA"/>
    <property type="match status" value="1"/>
</dbReference>
<organism evidence="2 3">
    <name type="scientific">Paraburkholderia phenazinium</name>
    <dbReference type="NCBI Taxonomy" id="60549"/>
    <lineage>
        <taxon>Bacteria</taxon>
        <taxon>Pseudomonadati</taxon>
        <taxon>Pseudomonadota</taxon>
        <taxon>Betaproteobacteria</taxon>
        <taxon>Burkholderiales</taxon>
        <taxon>Burkholderiaceae</taxon>
        <taxon>Paraburkholderia</taxon>
    </lineage>
</organism>
<protein>
    <submittedName>
        <fullName evidence="2">Enamine deaminase RidA, house cleaning of reactive enamine intermediates, YjgF/YER057c/UK114 family</fullName>
    </submittedName>
</protein>
<reference evidence="2 3" key="1">
    <citation type="submission" date="2016-11" db="EMBL/GenBank/DDBJ databases">
        <authorList>
            <person name="Jaros S."/>
            <person name="Januszkiewicz K."/>
            <person name="Wedrychowicz H."/>
        </authorList>
    </citation>
    <scope>NUCLEOTIDE SEQUENCE [LARGE SCALE GENOMIC DNA]</scope>
    <source>
        <strain evidence="2 3">GAS95</strain>
    </source>
</reference>
<dbReference type="SUPFAM" id="SSF55298">
    <property type="entry name" value="YjgF-like"/>
    <property type="match status" value="1"/>
</dbReference>
<dbReference type="CDD" id="cd00448">
    <property type="entry name" value="YjgF_YER057c_UK114_family"/>
    <property type="match status" value="1"/>
</dbReference>
<proteinExistence type="inferred from homology"/>
<dbReference type="Pfam" id="PF01042">
    <property type="entry name" value="Ribonuc_L-PSP"/>
    <property type="match status" value="1"/>
</dbReference>